<dbReference type="AlphaFoldDB" id="U1PG15"/>
<dbReference type="EMBL" id="KE356560">
    <property type="protein sequence ID" value="ERG91066.1"/>
    <property type="molecule type" value="Genomic_DNA"/>
</dbReference>
<reference evidence="2 3" key="1">
    <citation type="journal article" date="2013" name="PLoS ONE">
        <title>Assembly-driven community genomics of a hypersaline microbial ecosystem.</title>
        <authorList>
            <person name="Podell S."/>
            <person name="Ugalde J.A."/>
            <person name="Narasingarao P."/>
            <person name="Banfield J.F."/>
            <person name="Heidelberg K.B."/>
            <person name="Allen E.E."/>
        </authorList>
    </citation>
    <scope>NUCLEOTIDE SEQUENCE [LARGE SCALE GENOMIC DNA]</scope>
    <source>
        <strain evidence="3">J07HQW1</strain>
    </source>
</reference>
<feature type="compositionally biased region" description="Basic and acidic residues" evidence="1">
    <location>
        <begin position="7"/>
        <end position="16"/>
    </location>
</feature>
<dbReference type="Proteomes" id="UP000030649">
    <property type="component" value="Unassembled WGS sequence"/>
</dbReference>
<dbReference type="SUPFAM" id="SSF51905">
    <property type="entry name" value="FAD/NAD(P)-binding domain"/>
    <property type="match status" value="1"/>
</dbReference>
<name>U1PG15_9EURY</name>
<dbReference type="InterPro" id="IPR036188">
    <property type="entry name" value="FAD/NAD-bd_sf"/>
</dbReference>
<evidence type="ECO:0000313" key="2">
    <source>
        <dbReference type="EMBL" id="ERG91066.1"/>
    </source>
</evidence>
<protein>
    <submittedName>
        <fullName evidence="2">2-polyprenyl-6-methoxyphenol hydroxylase related FAD-dependent oxidoreductase</fullName>
    </submittedName>
</protein>
<evidence type="ECO:0000313" key="3">
    <source>
        <dbReference type="Proteomes" id="UP000030649"/>
    </source>
</evidence>
<dbReference type="Gene3D" id="3.30.9.10">
    <property type="entry name" value="D-Amino Acid Oxidase, subunit A, domain 2"/>
    <property type="match status" value="1"/>
</dbReference>
<dbReference type="HOGENOM" id="CLU_675456_0_0_2"/>
<feature type="region of interest" description="Disordered" evidence="1">
    <location>
        <begin position="1"/>
        <end position="31"/>
    </location>
</feature>
<organism evidence="2 3">
    <name type="scientific">Haloquadratum walsbyi J07HQW1</name>
    <dbReference type="NCBI Taxonomy" id="1238424"/>
    <lineage>
        <taxon>Archaea</taxon>
        <taxon>Methanobacteriati</taxon>
        <taxon>Methanobacteriota</taxon>
        <taxon>Stenosarchaea group</taxon>
        <taxon>Halobacteria</taxon>
        <taxon>Halobacteriales</taxon>
        <taxon>Haloferacaceae</taxon>
        <taxon>Haloquadratum</taxon>
    </lineage>
</organism>
<proteinExistence type="predicted"/>
<dbReference type="Gene3D" id="3.50.50.60">
    <property type="entry name" value="FAD/NAD(P)-binding domain"/>
    <property type="match status" value="1"/>
</dbReference>
<evidence type="ECO:0000256" key="1">
    <source>
        <dbReference type="SAM" id="MobiDB-lite"/>
    </source>
</evidence>
<gene>
    <name evidence="2" type="ORF">J07HQW1_01098</name>
</gene>
<dbReference type="STRING" id="1238424.J07HQW1_01098"/>
<accession>U1PG15</accession>
<sequence length="416" mass="45404">MSMNTESSHEQKDATTRTETGTGTGMGGDRDRQILIAGDGVTATLTAGFVEQAGLDPLLASVGADPIRTGIVVFWKPGLHLLERIGLRRPIERRGNTLTELIYYDATNSAENVTKVAETASADPSLIVIERSELENIFGWSIRERVDTTDRVVNTVTGIKNTETSHTKSRSESDPTACANFDDDITERFDAIVAEHRDVLATNIDAERSYGNVHTWSFNWPAGIPAPTHPVELWSEQAAAFIVPVGTEDVWVRLVARNDASAEATIAVSKLESRFGRLFDAIEDPFDELNQHDIQYGRVSDNHPVSIAMNGVALVGAGARSGVPGDRLCPTLGCEDAWVLADELAYGPEVVEKALSKYEQRRRQRMRQLVDSVPVSPSRLPTDCSVFIQRLAGRRTIAFGNMLECSIPASVQSGIV</sequence>